<gene>
    <name evidence="1" type="ORF">LCGC14_1956470</name>
</gene>
<reference evidence="1" key="1">
    <citation type="journal article" date="2015" name="Nature">
        <title>Complex archaea that bridge the gap between prokaryotes and eukaryotes.</title>
        <authorList>
            <person name="Spang A."/>
            <person name="Saw J.H."/>
            <person name="Jorgensen S.L."/>
            <person name="Zaremba-Niedzwiedzka K."/>
            <person name="Martijn J."/>
            <person name="Lind A.E."/>
            <person name="van Eijk R."/>
            <person name="Schleper C."/>
            <person name="Guy L."/>
            <person name="Ettema T.J."/>
        </authorList>
    </citation>
    <scope>NUCLEOTIDE SEQUENCE</scope>
</reference>
<protein>
    <submittedName>
        <fullName evidence="1">Uncharacterized protein</fullName>
    </submittedName>
</protein>
<sequence length="206" mass="22296">MPILPVKFRKASEAAIASYNYTDIAEGTGVVTFYGMTTKQDTTKTYILTSSATNFSNDASTGSAAVTTTNAIRLDLDFDLSTFNLPKRIRGTAIVEASLSATKNATSMAYYYIAKIKKNDVVIGQAQSETNSVASDTKYETMTVKIPITTIQNFKKSDILRLTMEVWAGTASGSGSVSLFHDPKNRTVATSLTTQLKVDVPFVLDL</sequence>
<organism evidence="1">
    <name type="scientific">marine sediment metagenome</name>
    <dbReference type="NCBI Taxonomy" id="412755"/>
    <lineage>
        <taxon>unclassified sequences</taxon>
        <taxon>metagenomes</taxon>
        <taxon>ecological metagenomes</taxon>
    </lineage>
</organism>
<evidence type="ECO:0000313" key="1">
    <source>
        <dbReference type="EMBL" id="KKL85263.1"/>
    </source>
</evidence>
<comment type="caution">
    <text evidence="1">The sequence shown here is derived from an EMBL/GenBank/DDBJ whole genome shotgun (WGS) entry which is preliminary data.</text>
</comment>
<proteinExistence type="predicted"/>
<dbReference type="EMBL" id="LAZR01021456">
    <property type="protein sequence ID" value="KKL85263.1"/>
    <property type="molecule type" value="Genomic_DNA"/>
</dbReference>
<dbReference type="AlphaFoldDB" id="A0A0F9FG67"/>
<name>A0A0F9FG67_9ZZZZ</name>
<accession>A0A0F9FG67</accession>